<dbReference type="InterPro" id="IPR036322">
    <property type="entry name" value="WD40_repeat_dom_sf"/>
</dbReference>
<accession>A0A1S3HX04</accession>
<evidence type="ECO:0000256" key="2">
    <source>
        <dbReference type="ARBA" id="ARBA00022574"/>
    </source>
</evidence>
<keyword evidence="3" id="KW-0677">Repeat</keyword>
<comment type="similarity">
    <text evidence="1">Belongs to the WD repeat WDR55 family.</text>
</comment>
<dbReference type="InParanoid" id="A0A1S3HX04"/>
<dbReference type="GeneID" id="106158960"/>
<dbReference type="FunCoup" id="A0A1S3HX04">
    <property type="interactions" value="873"/>
</dbReference>
<dbReference type="InterPro" id="IPR050505">
    <property type="entry name" value="WDR55/POC1"/>
</dbReference>
<sequence length="196" mass="21944">MAEEREAPKEIKFADLVVDLSFHPQKDVLAAGLIDGEVKICSYSTTEENHELMTFTHHKKACRCVKFSPSGDQLITTSKDKSLHVIDTSTGAVVRSVQKAHDSPPYSMLVIDENQVATGDDDGTIKLWDRRQDKAIMELKECEEFISDMVIDDQRKILVASSGEGTLTAFHIKKKKMELQSELFESEMLSLAVVKV</sequence>
<dbReference type="PROSITE" id="PS50082">
    <property type="entry name" value="WD_REPEATS_2"/>
    <property type="match status" value="2"/>
</dbReference>
<dbReference type="AlphaFoldDB" id="A0A1S3HX04"/>
<gene>
    <name evidence="6" type="primary">LOC106158960</name>
</gene>
<reference evidence="6" key="1">
    <citation type="submission" date="2025-08" db="UniProtKB">
        <authorList>
            <consortium name="RefSeq"/>
        </authorList>
    </citation>
    <scope>IDENTIFICATION</scope>
    <source>
        <tissue evidence="6">Gonads</tissue>
    </source>
</reference>
<dbReference type="STRING" id="7574.A0A1S3HX04"/>
<evidence type="ECO:0000313" key="6">
    <source>
        <dbReference type="RefSeq" id="XP_013390548.1"/>
    </source>
</evidence>
<evidence type="ECO:0000313" key="5">
    <source>
        <dbReference type="Proteomes" id="UP000085678"/>
    </source>
</evidence>
<dbReference type="OrthoDB" id="2288928at2759"/>
<feature type="repeat" description="WD" evidence="4">
    <location>
        <begin position="55"/>
        <end position="96"/>
    </location>
</feature>
<name>A0A1S3HX04_LINAN</name>
<feature type="repeat" description="WD" evidence="4">
    <location>
        <begin position="112"/>
        <end position="138"/>
    </location>
</feature>
<dbReference type="PANTHER" id="PTHR44019:SF20">
    <property type="entry name" value="WD REPEAT-CONTAINING PROTEIN 55"/>
    <property type="match status" value="1"/>
</dbReference>
<dbReference type="InterPro" id="IPR001680">
    <property type="entry name" value="WD40_rpt"/>
</dbReference>
<proteinExistence type="inferred from homology"/>
<organism evidence="5 6">
    <name type="scientific">Lingula anatina</name>
    <name type="common">Brachiopod</name>
    <name type="synonym">Lingula unguis</name>
    <dbReference type="NCBI Taxonomy" id="7574"/>
    <lineage>
        <taxon>Eukaryota</taxon>
        <taxon>Metazoa</taxon>
        <taxon>Spiralia</taxon>
        <taxon>Lophotrochozoa</taxon>
        <taxon>Brachiopoda</taxon>
        <taxon>Linguliformea</taxon>
        <taxon>Lingulata</taxon>
        <taxon>Lingulida</taxon>
        <taxon>Linguloidea</taxon>
        <taxon>Lingulidae</taxon>
        <taxon>Lingula</taxon>
    </lineage>
</organism>
<evidence type="ECO:0000256" key="3">
    <source>
        <dbReference type="ARBA" id="ARBA00022737"/>
    </source>
</evidence>
<dbReference type="Gene3D" id="2.130.10.10">
    <property type="entry name" value="YVTN repeat-like/Quinoprotein amine dehydrogenase"/>
    <property type="match status" value="1"/>
</dbReference>
<keyword evidence="2 4" id="KW-0853">WD repeat</keyword>
<dbReference type="Proteomes" id="UP000085678">
    <property type="component" value="Unplaced"/>
</dbReference>
<dbReference type="KEGG" id="lak:106158960"/>
<evidence type="ECO:0000256" key="1">
    <source>
        <dbReference type="ARBA" id="ARBA00007625"/>
    </source>
</evidence>
<protein>
    <submittedName>
        <fullName evidence="6">WD repeat-containing protein 55-like</fullName>
    </submittedName>
</protein>
<evidence type="ECO:0000256" key="4">
    <source>
        <dbReference type="PROSITE-ProRule" id="PRU00221"/>
    </source>
</evidence>
<dbReference type="PANTHER" id="PTHR44019">
    <property type="entry name" value="WD REPEAT-CONTAINING PROTEIN 55"/>
    <property type="match status" value="1"/>
</dbReference>
<keyword evidence="5" id="KW-1185">Reference proteome</keyword>
<dbReference type="SUPFAM" id="SSF50978">
    <property type="entry name" value="WD40 repeat-like"/>
    <property type="match status" value="1"/>
</dbReference>
<dbReference type="RefSeq" id="XP_013390548.1">
    <property type="nucleotide sequence ID" value="XM_013535094.1"/>
</dbReference>
<dbReference type="InterPro" id="IPR015943">
    <property type="entry name" value="WD40/YVTN_repeat-like_dom_sf"/>
</dbReference>
<dbReference type="Pfam" id="PF24796">
    <property type="entry name" value="WDR55"/>
    <property type="match status" value="1"/>
</dbReference>
<dbReference type="SMART" id="SM00320">
    <property type="entry name" value="WD40"/>
    <property type="match status" value="4"/>
</dbReference>